<keyword evidence="4" id="KW-1185">Reference proteome</keyword>
<dbReference type="OrthoDB" id="9810277at2"/>
<organism evidence="3 4">
    <name type="scientific">Pontibacter ummariensis</name>
    <dbReference type="NCBI Taxonomy" id="1610492"/>
    <lineage>
        <taxon>Bacteria</taxon>
        <taxon>Pseudomonadati</taxon>
        <taxon>Bacteroidota</taxon>
        <taxon>Cytophagia</taxon>
        <taxon>Cytophagales</taxon>
        <taxon>Hymenobacteraceae</taxon>
        <taxon>Pontibacter</taxon>
    </lineage>
</organism>
<feature type="domain" description="Aminoglycoside phosphotransferase" evidence="2">
    <location>
        <begin position="196"/>
        <end position="268"/>
    </location>
</feature>
<dbReference type="Pfam" id="PF01636">
    <property type="entry name" value="APH"/>
    <property type="match status" value="1"/>
</dbReference>
<gene>
    <name evidence="3" type="ORF">SAMN06296052_12455</name>
</gene>
<dbReference type="RefSeq" id="WP_089321117.1">
    <property type="nucleotide sequence ID" value="NZ_FZOQ01000024.1"/>
</dbReference>
<sequence length="553" mass="62505">MAATNKITEALIAFLQNPSSYPHHPPTVVIRQTHASVLAMAPPFVYKLKKHVNLGFLDFTQLQERKRNCERELELNSRFCADLYVAILPIAVKHEQLHFGSEGEVVDYALQMKQLKDGYFLDQLLQAGKVTRSLLEAVLKVLKGFYEKHPPEPFVAPYGDMEGIRKAAEENLDVLEQHTGNVVHPAALQAIRHYFQGFFEENQSLLAKRVQEHRIRDCHGDLHLDHIHIRKGKVCIYDCIEFNDTFRYIDVASDIAFLAMDLDQHERPDLSSYVTSRMIELLDDPDIDSLVGFYKCYRACVRAKVECIKAGEPEVPATEQEAGRERAKRHVRLALRYVLFDSVPAVLIVCGRSGCGKTTLAESFSNLLGWEHLSSDVVRKGIAGLPLYDRSSPTTRQGLYSLPVTDKVYQALLEETLEHVKKLRGVVVDATFSLAKHRALFGQALDKRQVLYYFLEMQTSEGVIRNRLAERDKSPKVVSDARLEDVDSLKRIYQAPVEVQPAHLVRVNADSDADVTLANALHKLSGLKRSKSGSASRRFFRGNGNTAQQERCP</sequence>
<reference evidence="4" key="1">
    <citation type="submission" date="2017-06" db="EMBL/GenBank/DDBJ databases">
        <authorList>
            <person name="Varghese N."/>
            <person name="Submissions S."/>
        </authorList>
    </citation>
    <scope>NUCLEOTIDE SEQUENCE [LARGE SCALE GENOMIC DNA]</scope>
    <source>
        <strain evidence="4">NKM1</strain>
    </source>
</reference>
<dbReference type="Pfam" id="PF13671">
    <property type="entry name" value="AAA_33"/>
    <property type="match status" value="1"/>
</dbReference>
<dbReference type="SUPFAM" id="SSF56112">
    <property type="entry name" value="Protein kinase-like (PK-like)"/>
    <property type="match status" value="1"/>
</dbReference>
<dbReference type="InterPro" id="IPR011009">
    <property type="entry name" value="Kinase-like_dom_sf"/>
</dbReference>
<feature type="region of interest" description="Disordered" evidence="1">
    <location>
        <begin position="529"/>
        <end position="553"/>
    </location>
</feature>
<protein>
    <recommendedName>
        <fullName evidence="2">Aminoglycoside phosphotransferase domain-containing protein</fullName>
    </recommendedName>
</protein>
<dbReference type="EMBL" id="FZOQ01000024">
    <property type="protein sequence ID" value="SNT10765.1"/>
    <property type="molecule type" value="Genomic_DNA"/>
</dbReference>
<name>A0A239JYC1_9BACT</name>
<dbReference type="PANTHER" id="PTHR43883:SF1">
    <property type="entry name" value="GLUCONOKINASE"/>
    <property type="match status" value="1"/>
</dbReference>
<proteinExistence type="predicted"/>
<evidence type="ECO:0000313" key="3">
    <source>
        <dbReference type="EMBL" id="SNT10765.1"/>
    </source>
</evidence>
<dbReference type="PANTHER" id="PTHR43883">
    <property type="entry name" value="SLR0207 PROTEIN"/>
    <property type="match status" value="1"/>
</dbReference>
<feature type="compositionally biased region" description="Polar residues" evidence="1">
    <location>
        <begin position="543"/>
        <end position="553"/>
    </location>
</feature>
<dbReference type="InterPro" id="IPR027417">
    <property type="entry name" value="P-loop_NTPase"/>
</dbReference>
<dbReference type="Gene3D" id="3.40.50.300">
    <property type="entry name" value="P-loop containing nucleotide triphosphate hydrolases"/>
    <property type="match status" value="1"/>
</dbReference>
<evidence type="ECO:0000259" key="2">
    <source>
        <dbReference type="Pfam" id="PF01636"/>
    </source>
</evidence>
<dbReference type="InterPro" id="IPR002575">
    <property type="entry name" value="Aminoglycoside_PTrfase"/>
</dbReference>
<dbReference type="Proteomes" id="UP000198432">
    <property type="component" value="Unassembled WGS sequence"/>
</dbReference>
<accession>A0A239JYC1</accession>
<dbReference type="AlphaFoldDB" id="A0A239JYC1"/>
<evidence type="ECO:0000256" key="1">
    <source>
        <dbReference type="SAM" id="MobiDB-lite"/>
    </source>
</evidence>
<dbReference type="InterPro" id="IPR052732">
    <property type="entry name" value="Cell-binding_unc_protein"/>
</dbReference>
<dbReference type="SUPFAM" id="SSF52540">
    <property type="entry name" value="P-loop containing nucleoside triphosphate hydrolases"/>
    <property type="match status" value="1"/>
</dbReference>
<evidence type="ECO:0000313" key="4">
    <source>
        <dbReference type="Proteomes" id="UP000198432"/>
    </source>
</evidence>